<dbReference type="PROSITE" id="PS51257">
    <property type="entry name" value="PROKAR_LIPOPROTEIN"/>
    <property type="match status" value="1"/>
</dbReference>
<sequence length="188" mass="21200">MKKMKRLVATFLAGMMMLAMLTACGGGGGSDSGPLPYEKNEAIASSVIEILNDNNFTQSPDFDSLSKIAEKYAQKIALSPTSYDDLNKQALQSLQTDWIDDCKGVFSTRRQGNNWGISPLSGTNSEEYAIEYYTDQINRAIDRFNDYIEKNQFTGTPHYFIYPMYITNPSDPTESVWSFFMILYLIPD</sequence>
<dbReference type="EMBL" id="BQKV01000011">
    <property type="protein sequence ID" value="GJN63591.1"/>
    <property type="molecule type" value="Genomic_DNA"/>
</dbReference>
<dbReference type="AlphaFoldDB" id="A0AA37IY03"/>
<evidence type="ECO:0000256" key="1">
    <source>
        <dbReference type="SAM" id="SignalP"/>
    </source>
</evidence>
<evidence type="ECO:0000313" key="3">
    <source>
        <dbReference type="Proteomes" id="UP001055185"/>
    </source>
</evidence>
<feature type="chain" id="PRO_5041203532" evidence="1">
    <location>
        <begin position="26"/>
        <end position="188"/>
    </location>
</feature>
<dbReference type="Proteomes" id="UP001055185">
    <property type="component" value="Unassembled WGS sequence"/>
</dbReference>
<feature type="signal peptide" evidence="1">
    <location>
        <begin position="1"/>
        <end position="25"/>
    </location>
</feature>
<name>A0AA37IY03_9FIRM</name>
<dbReference type="RefSeq" id="WP_238315618.1">
    <property type="nucleotide sequence ID" value="NZ_BQKV01000011.1"/>
</dbReference>
<gene>
    <name evidence="2" type="ORF">JCM17207_02160</name>
</gene>
<proteinExistence type="predicted"/>
<comment type="caution">
    <text evidence="2">The sequence shown here is derived from an EMBL/GenBank/DDBJ whole genome shotgun (WGS) entry which is preliminary data.</text>
</comment>
<keyword evidence="1" id="KW-0732">Signal</keyword>
<reference evidence="2" key="1">
    <citation type="journal article" date="2022" name="Int. J. Syst. Evol. Microbiol.">
        <title>Genome-based, phenotypic and chemotaxonomic classification of Faecalibacterium strains: proposal of three novel species Faecalibacterium duncaniae sp. nov., Faecalibacterium hattorii sp. nov. and Faecalibacterium gallinarum sp. nov. .</title>
        <authorList>
            <person name="Sakamoto M."/>
            <person name="Sakurai N."/>
            <person name="Tanno H."/>
            <person name="Iino T."/>
            <person name="Ohkuma M."/>
            <person name="Endo A."/>
        </authorList>
    </citation>
    <scope>NUCLEOTIDE SEQUENCE</scope>
    <source>
        <strain evidence="2">JCM 17207</strain>
    </source>
</reference>
<evidence type="ECO:0000313" key="2">
    <source>
        <dbReference type="EMBL" id="GJN63591.1"/>
    </source>
</evidence>
<keyword evidence="3" id="KW-1185">Reference proteome</keyword>
<organism evidence="2 3">
    <name type="scientific">Faecalibacterium gallinarum</name>
    <dbReference type="NCBI Taxonomy" id="2903556"/>
    <lineage>
        <taxon>Bacteria</taxon>
        <taxon>Bacillati</taxon>
        <taxon>Bacillota</taxon>
        <taxon>Clostridia</taxon>
        <taxon>Eubacteriales</taxon>
        <taxon>Oscillospiraceae</taxon>
        <taxon>Faecalibacterium</taxon>
    </lineage>
</organism>
<protein>
    <submittedName>
        <fullName evidence="2">Uncharacterized protein</fullName>
    </submittedName>
</protein>
<accession>A0AA37IY03</accession>